<dbReference type="Gene3D" id="2.170.130.10">
    <property type="entry name" value="TonB-dependent receptor, plug domain"/>
    <property type="match status" value="1"/>
</dbReference>
<evidence type="ECO:0000259" key="13">
    <source>
        <dbReference type="Pfam" id="PF07715"/>
    </source>
</evidence>
<evidence type="ECO:0000256" key="4">
    <source>
        <dbReference type="ARBA" id="ARBA00022692"/>
    </source>
</evidence>
<evidence type="ECO:0000256" key="2">
    <source>
        <dbReference type="ARBA" id="ARBA00022448"/>
    </source>
</evidence>
<keyword evidence="4 8" id="KW-0812">Transmembrane</keyword>
<keyword evidence="14" id="KW-0675">Receptor</keyword>
<keyword evidence="2 8" id="KW-0813">Transport</keyword>
<reference evidence="14" key="1">
    <citation type="submission" date="2022-07" db="EMBL/GenBank/DDBJ databases">
        <title>Characterization of the Novel Bacterium Alteromonas immobilis LMIT006 and Alteromonas gregis LMIT007.</title>
        <authorList>
            <person name="Lin X."/>
        </authorList>
    </citation>
    <scope>NUCLEOTIDE SEQUENCE</scope>
    <source>
        <strain evidence="14">LMIT007</strain>
    </source>
</reference>
<evidence type="ECO:0000256" key="9">
    <source>
        <dbReference type="RuleBase" id="RU003357"/>
    </source>
</evidence>
<dbReference type="EMBL" id="JANATA010000001">
    <property type="protein sequence ID" value="MCP3427493.1"/>
    <property type="molecule type" value="Genomic_DNA"/>
</dbReference>
<dbReference type="Proteomes" id="UP001165413">
    <property type="component" value="Unassembled WGS sequence"/>
</dbReference>
<evidence type="ECO:0000256" key="8">
    <source>
        <dbReference type="PROSITE-ProRule" id="PRU01360"/>
    </source>
</evidence>
<evidence type="ECO:0000256" key="6">
    <source>
        <dbReference type="ARBA" id="ARBA00023136"/>
    </source>
</evidence>
<accession>A0AA42BK89</accession>
<keyword evidence="5 9" id="KW-0798">TonB box</keyword>
<dbReference type="PROSITE" id="PS52016">
    <property type="entry name" value="TONB_DEPENDENT_REC_3"/>
    <property type="match status" value="1"/>
</dbReference>
<evidence type="ECO:0000259" key="12">
    <source>
        <dbReference type="Pfam" id="PF00593"/>
    </source>
</evidence>
<evidence type="ECO:0000256" key="5">
    <source>
        <dbReference type="ARBA" id="ARBA00023077"/>
    </source>
</evidence>
<organism evidence="14 15">
    <name type="scientific">Opacimonas viscosa</name>
    <dbReference type="NCBI Taxonomy" id="2961944"/>
    <lineage>
        <taxon>Bacteria</taxon>
        <taxon>Pseudomonadati</taxon>
        <taxon>Pseudomonadota</taxon>
        <taxon>Gammaproteobacteria</taxon>
        <taxon>Alteromonadales</taxon>
        <taxon>Alteromonadaceae</taxon>
        <taxon>Opacimonas</taxon>
    </lineage>
</organism>
<sequence length="804" mass="88009">MKYSVVALAIFSALSHANATDSDASSNNTEVISIIGNTPLQQTTDTAQLIGQTQTLTSKELGLTPTRSLAEILRSQFTSVNINHVQNNPFQPDVQYRGFTASPLLGLPQGVSVYLNGTRFNEPFGDTVNWDLIPLEALDNAVLFSTSNPVFGQNTLGGALGLNTKTGYTFTGTQLDASLGEHGRKELTVQSGIDQNDWAAYVLASHYEEDGWRDYSPSDVTQVLGSLSKKIGQHQIDFTYLNVTSELLGNGAIPIDLQEFAGAGAVYTHPDKTSNDLDFAALNGTFVLSDDTTLQTNLFLRKNTTNSINGDDSDFGPCFLRENVITLCELDDDDDDEQSPTNDDLFLDHDDDDDDIPFADGDEIEAVEFIGYDGLALSEITAIAADELDGTYNTGKSQNESYGTTLQLNHRVNLAGLNHALVIGLTYQKADITYASDSAFGILENDTAEDSRTVIPLNLLNAEARVRLDVTSTHKSLYFSDIIEVSPQLSMNVAARFNQDHVLMNDLLEDGEGSLDGDHRFSQFNPAIGINYQLSDTSEFNISVAQSSRVPSPAELSCADENDPCRLPNGFVADPPLDQVVTHTIEAAFKYSTINFSNSVTLFHSVSTDDIIFQQAGSTSSRGYFVNIDKTQRQGIELLADWQNTQWYVSGSYTHLNATFEAPFVSFSPMNPMGPNRQVSPGDTIPGQPAQQLKAQLEYKGMDNMLFGAELLAASSQYYRGDEANENAQISGYGLLNLYGVYEINEHTSLSFRIDNALDKSFYTFGTYGEADEVLEDIYPEIDDPEFIGPAHPRMISVGVTYQF</sequence>
<dbReference type="GO" id="GO:0044718">
    <property type="term" value="P:siderophore transmembrane transport"/>
    <property type="evidence" value="ECO:0007669"/>
    <property type="project" value="TreeGrafter"/>
</dbReference>
<dbReference type="GO" id="GO:0009279">
    <property type="term" value="C:cell outer membrane"/>
    <property type="evidence" value="ECO:0007669"/>
    <property type="project" value="UniProtKB-SubCell"/>
</dbReference>
<dbReference type="RefSeq" id="WP_254097891.1">
    <property type="nucleotide sequence ID" value="NZ_JANATA010000001.1"/>
</dbReference>
<keyword evidence="7 8" id="KW-0998">Cell outer membrane</keyword>
<protein>
    <submittedName>
        <fullName evidence="14">TonB-dependent receptor</fullName>
    </submittedName>
</protein>
<keyword evidence="3 8" id="KW-1134">Transmembrane beta strand</keyword>
<dbReference type="PANTHER" id="PTHR30069">
    <property type="entry name" value="TONB-DEPENDENT OUTER MEMBRANE RECEPTOR"/>
    <property type="match status" value="1"/>
</dbReference>
<proteinExistence type="inferred from homology"/>
<dbReference type="Pfam" id="PF00593">
    <property type="entry name" value="TonB_dep_Rec_b-barrel"/>
    <property type="match status" value="1"/>
</dbReference>
<keyword evidence="6 8" id="KW-0472">Membrane</keyword>
<comment type="caution">
    <text evidence="14">The sequence shown here is derived from an EMBL/GenBank/DDBJ whole genome shotgun (WGS) entry which is preliminary data.</text>
</comment>
<evidence type="ECO:0000313" key="15">
    <source>
        <dbReference type="Proteomes" id="UP001165413"/>
    </source>
</evidence>
<dbReference type="InterPro" id="IPR036942">
    <property type="entry name" value="Beta-barrel_TonB_sf"/>
</dbReference>
<dbReference type="InterPro" id="IPR012910">
    <property type="entry name" value="Plug_dom"/>
</dbReference>
<dbReference type="PANTHER" id="PTHR30069:SF39">
    <property type="entry name" value="BLL6183 PROTEIN"/>
    <property type="match status" value="1"/>
</dbReference>
<feature type="signal peptide" evidence="11">
    <location>
        <begin position="1"/>
        <end position="19"/>
    </location>
</feature>
<dbReference type="GO" id="GO:0015344">
    <property type="term" value="F:siderophore uptake transmembrane transporter activity"/>
    <property type="evidence" value="ECO:0007669"/>
    <property type="project" value="TreeGrafter"/>
</dbReference>
<keyword evidence="11" id="KW-0732">Signal</keyword>
<name>A0AA42BK89_9ALTE</name>
<dbReference type="InterPro" id="IPR000531">
    <property type="entry name" value="Beta-barrel_TonB"/>
</dbReference>
<dbReference type="SUPFAM" id="SSF56935">
    <property type="entry name" value="Porins"/>
    <property type="match status" value="1"/>
</dbReference>
<feature type="domain" description="TonB-dependent receptor plug" evidence="13">
    <location>
        <begin position="50"/>
        <end position="159"/>
    </location>
</feature>
<evidence type="ECO:0000256" key="1">
    <source>
        <dbReference type="ARBA" id="ARBA00004571"/>
    </source>
</evidence>
<dbReference type="Gene3D" id="2.40.170.20">
    <property type="entry name" value="TonB-dependent receptor, beta-barrel domain"/>
    <property type="match status" value="1"/>
</dbReference>
<comment type="subcellular location">
    <subcellularLocation>
        <location evidence="1 8">Cell outer membrane</location>
        <topology evidence="1 8">Multi-pass membrane protein</topology>
    </subcellularLocation>
</comment>
<feature type="region of interest" description="Disordered" evidence="10">
    <location>
        <begin position="331"/>
        <end position="352"/>
    </location>
</feature>
<dbReference type="InterPro" id="IPR037066">
    <property type="entry name" value="Plug_dom_sf"/>
</dbReference>
<evidence type="ECO:0000256" key="10">
    <source>
        <dbReference type="SAM" id="MobiDB-lite"/>
    </source>
</evidence>
<feature type="domain" description="TonB-dependent receptor-like beta-barrel" evidence="12">
    <location>
        <begin position="292"/>
        <end position="756"/>
    </location>
</feature>
<keyword evidence="15" id="KW-1185">Reference proteome</keyword>
<feature type="chain" id="PRO_5041206209" evidence="11">
    <location>
        <begin position="20"/>
        <end position="804"/>
    </location>
</feature>
<dbReference type="InterPro" id="IPR039426">
    <property type="entry name" value="TonB-dep_rcpt-like"/>
</dbReference>
<evidence type="ECO:0000313" key="14">
    <source>
        <dbReference type="EMBL" id="MCP3427493.1"/>
    </source>
</evidence>
<dbReference type="AlphaFoldDB" id="A0AA42BK89"/>
<evidence type="ECO:0000256" key="3">
    <source>
        <dbReference type="ARBA" id="ARBA00022452"/>
    </source>
</evidence>
<gene>
    <name evidence="14" type="ORF">NLF92_00865</name>
</gene>
<dbReference type="Pfam" id="PF07715">
    <property type="entry name" value="Plug"/>
    <property type="match status" value="1"/>
</dbReference>
<comment type="similarity">
    <text evidence="8 9">Belongs to the TonB-dependent receptor family.</text>
</comment>
<evidence type="ECO:0000256" key="7">
    <source>
        <dbReference type="ARBA" id="ARBA00023237"/>
    </source>
</evidence>
<evidence type="ECO:0000256" key="11">
    <source>
        <dbReference type="SAM" id="SignalP"/>
    </source>
</evidence>